<proteinExistence type="predicted"/>
<dbReference type="EMBL" id="BGPR01004214">
    <property type="protein sequence ID" value="GBM97225.1"/>
    <property type="molecule type" value="Genomic_DNA"/>
</dbReference>
<keyword evidence="3" id="KW-1185">Reference proteome</keyword>
<sequence length="158" mass="17909">MTQKSNELDNLDRVTPVLPQQSGSLNDNRCNGSNTEAGVLVAITNYVPTLPKGGTYYYRWGLTRPPSIILYPQEKQEPAYLSGGFSSTNSWCLLGSGELDKRNLVFFLAPFYICVRFWMKTFNNKINADSICFLYDENKLKSHHITSTRKVDTSFSHP</sequence>
<reference evidence="2 3" key="1">
    <citation type="journal article" date="2019" name="Sci. Rep.">
        <title>Orb-weaving spider Araneus ventricosus genome elucidates the spidroin gene catalogue.</title>
        <authorList>
            <person name="Kono N."/>
            <person name="Nakamura H."/>
            <person name="Ohtoshi R."/>
            <person name="Moran D.A.P."/>
            <person name="Shinohara A."/>
            <person name="Yoshida Y."/>
            <person name="Fujiwara M."/>
            <person name="Mori M."/>
            <person name="Tomita M."/>
            <person name="Arakawa K."/>
        </authorList>
    </citation>
    <scope>NUCLEOTIDE SEQUENCE [LARGE SCALE GENOMIC DNA]</scope>
</reference>
<protein>
    <submittedName>
        <fullName evidence="2">Uncharacterized protein</fullName>
    </submittedName>
</protein>
<organism evidence="2 3">
    <name type="scientific">Araneus ventricosus</name>
    <name type="common">Orbweaver spider</name>
    <name type="synonym">Epeira ventricosa</name>
    <dbReference type="NCBI Taxonomy" id="182803"/>
    <lineage>
        <taxon>Eukaryota</taxon>
        <taxon>Metazoa</taxon>
        <taxon>Ecdysozoa</taxon>
        <taxon>Arthropoda</taxon>
        <taxon>Chelicerata</taxon>
        <taxon>Arachnida</taxon>
        <taxon>Araneae</taxon>
        <taxon>Araneomorphae</taxon>
        <taxon>Entelegynae</taxon>
        <taxon>Araneoidea</taxon>
        <taxon>Araneidae</taxon>
        <taxon>Araneus</taxon>
    </lineage>
</organism>
<gene>
    <name evidence="2" type="ORF">AVEN_182042_1</name>
</gene>
<accession>A0A4Y2K614</accession>
<name>A0A4Y2K614_ARAVE</name>
<dbReference type="Proteomes" id="UP000499080">
    <property type="component" value="Unassembled WGS sequence"/>
</dbReference>
<feature type="compositionally biased region" description="Polar residues" evidence="1">
    <location>
        <begin position="18"/>
        <end position="29"/>
    </location>
</feature>
<comment type="caution">
    <text evidence="2">The sequence shown here is derived from an EMBL/GenBank/DDBJ whole genome shotgun (WGS) entry which is preliminary data.</text>
</comment>
<evidence type="ECO:0000313" key="3">
    <source>
        <dbReference type="Proteomes" id="UP000499080"/>
    </source>
</evidence>
<evidence type="ECO:0000313" key="2">
    <source>
        <dbReference type="EMBL" id="GBM97225.1"/>
    </source>
</evidence>
<feature type="region of interest" description="Disordered" evidence="1">
    <location>
        <begin position="1"/>
        <end position="29"/>
    </location>
</feature>
<evidence type="ECO:0000256" key="1">
    <source>
        <dbReference type="SAM" id="MobiDB-lite"/>
    </source>
</evidence>
<feature type="compositionally biased region" description="Basic and acidic residues" evidence="1">
    <location>
        <begin position="1"/>
        <end position="12"/>
    </location>
</feature>
<dbReference type="AlphaFoldDB" id="A0A4Y2K614"/>